<feature type="transmembrane region" description="Helical" evidence="5">
    <location>
        <begin position="346"/>
        <end position="368"/>
    </location>
</feature>
<feature type="domain" description="Anoctamin transmembrane" evidence="6">
    <location>
        <begin position="195"/>
        <end position="653"/>
    </location>
</feature>
<dbReference type="STRING" id="1173061.A0A0J9XJY8"/>
<dbReference type="GO" id="GO:0032541">
    <property type="term" value="C:cortical endoplasmic reticulum"/>
    <property type="evidence" value="ECO:0007669"/>
    <property type="project" value="TreeGrafter"/>
</dbReference>
<evidence type="ECO:0000256" key="1">
    <source>
        <dbReference type="ARBA" id="ARBA00004141"/>
    </source>
</evidence>
<dbReference type="Proteomes" id="UP000242525">
    <property type="component" value="Unassembled WGS sequence"/>
</dbReference>
<feature type="transmembrane region" description="Helical" evidence="5">
    <location>
        <begin position="625"/>
        <end position="648"/>
    </location>
</feature>
<evidence type="ECO:0000259" key="6">
    <source>
        <dbReference type="Pfam" id="PF04547"/>
    </source>
</evidence>
<protein>
    <submittedName>
        <fullName evidence="8">Similar to Saccharomyces cerevisiae YBR086C IST2 Cortical ER protein involved in ER-plasma membrane tethering</fullName>
    </submittedName>
</protein>
<dbReference type="PANTHER" id="PTHR12308">
    <property type="entry name" value="ANOCTAMIN"/>
    <property type="match status" value="1"/>
</dbReference>
<feature type="transmembrane region" description="Helical" evidence="5">
    <location>
        <begin position="204"/>
        <end position="228"/>
    </location>
</feature>
<comment type="subcellular location">
    <subcellularLocation>
        <location evidence="1">Membrane</location>
        <topology evidence="1">Multi-pass membrane protein</topology>
    </subcellularLocation>
</comment>
<feature type="transmembrane region" description="Helical" evidence="5">
    <location>
        <begin position="392"/>
        <end position="412"/>
    </location>
</feature>
<evidence type="ECO:0000256" key="3">
    <source>
        <dbReference type="ARBA" id="ARBA00022989"/>
    </source>
</evidence>
<accession>A0A0J9XJY8</accession>
<dbReference type="GO" id="GO:0005254">
    <property type="term" value="F:chloride channel activity"/>
    <property type="evidence" value="ECO:0007669"/>
    <property type="project" value="TreeGrafter"/>
</dbReference>
<dbReference type="GO" id="GO:0016020">
    <property type="term" value="C:membrane"/>
    <property type="evidence" value="ECO:0007669"/>
    <property type="project" value="UniProtKB-SubCell"/>
</dbReference>
<reference evidence="8" key="1">
    <citation type="submission" date="2014-03" db="EMBL/GenBank/DDBJ databases">
        <authorList>
            <person name="Casaregola S."/>
        </authorList>
    </citation>
    <scope>NUCLEOTIDE SEQUENCE [LARGE SCALE GENOMIC DNA]</scope>
    <source>
        <strain evidence="8">CLIB 918</strain>
    </source>
</reference>
<dbReference type="Pfam" id="PF20877">
    <property type="entry name" value="Anoctamin_N"/>
    <property type="match status" value="1"/>
</dbReference>
<dbReference type="Pfam" id="PF04547">
    <property type="entry name" value="Anoctamin"/>
    <property type="match status" value="1"/>
</dbReference>
<evidence type="ECO:0000259" key="7">
    <source>
        <dbReference type="Pfam" id="PF20877"/>
    </source>
</evidence>
<comment type="caution">
    <text evidence="8">The sequence shown here is derived from an EMBL/GenBank/DDBJ whole genome shotgun (WGS) entry which is preliminary data.</text>
</comment>
<evidence type="ECO:0000313" key="8">
    <source>
        <dbReference type="EMBL" id="CDO57881.1"/>
    </source>
</evidence>
<name>A0A0J9XJY8_GEOCN</name>
<dbReference type="PANTHER" id="PTHR12308:SF73">
    <property type="entry name" value="ANOCTAMIN"/>
    <property type="match status" value="1"/>
</dbReference>
<gene>
    <name evidence="8" type="ORF">BN980_GECA26s00923g</name>
</gene>
<dbReference type="InterPro" id="IPR007632">
    <property type="entry name" value="Anoctamin"/>
</dbReference>
<dbReference type="AlphaFoldDB" id="A0A0J9XJY8"/>
<keyword evidence="4 5" id="KW-0472">Membrane</keyword>
<dbReference type="EMBL" id="CCBN010000026">
    <property type="protein sequence ID" value="CDO57881.1"/>
    <property type="molecule type" value="Genomic_DNA"/>
</dbReference>
<feature type="transmembrane region" description="Helical" evidence="5">
    <location>
        <begin position="585"/>
        <end position="605"/>
    </location>
</feature>
<evidence type="ECO:0000256" key="2">
    <source>
        <dbReference type="ARBA" id="ARBA00022692"/>
    </source>
</evidence>
<keyword evidence="2 5" id="KW-0812">Transmembrane</keyword>
<keyword evidence="9" id="KW-1185">Reference proteome</keyword>
<evidence type="ECO:0000256" key="4">
    <source>
        <dbReference type="ARBA" id="ARBA00023136"/>
    </source>
</evidence>
<keyword evidence="3 5" id="KW-1133">Transmembrane helix</keyword>
<organism evidence="8 9">
    <name type="scientific">Geotrichum candidum</name>
    <name type="common">Oospora lactis</name>
    <name type="synonym">Dipodascus geotrichum</name>
    <dbReference type="NCBI Taxonomy" id="1173061"/>
    <lineage>
        <taxon>Eukaryota</taxon>
        <taxon>Fungi</taxon>
        <taxon>Dikarya</taxon>
        <taxon>Ascomycota</taxon>
        <taxon>Saccharomycotina</taxon>
        <taxon>Dipodascomycetes</taxon>
        <taxon>Dipodascales</taxon>
        <taxon>Dipodascaceae</taxon>
        <taxon>Geotrichum</taxon>
    </lineage>
</organism>
<feature type="domain" description="Anoctamin alpha-beta plait" evidence="7">
    <location>
        <begin position="41"/>
        <end position="162"/>
    </location>
</feature>
<dbReference type="InterPro" id="IPR049456">
    <property type="entry name" value="Anoctamin_N_fung"/>
</dbReference>
<dbReference type="InterPro" id="IPR049452">
    <property type="entry name" value="Anoctamin_TM"/>
</dbReference>
<dbReference type="OrthoDB" id="296386at2759"/>
<feature type="transmembrane region" description="Helical" evidence="5">
    <location>
        <begin position="234"/>
        <end position="253"/>
    </location>
</feature>
<proteinExistence type="predicted"/>
<evidence type="ECO:0000256" key="5">
    <source>
        <dbReference type="SAM" id="Phobius"/>
    </source>
</evidence>
<evidence type="ECO:0000313" key="9">
    <source>
        <dbReference type="Proteomes" id="UP000242525"/>
    </source>
</evidence>
<feature type="transmembrane region" description="Helical" evidence="5">
    <location>
        <begin position="312"/>
        <end position="334"/>
    </location>
</feature>
<sequence length="732" mass="84618">MTTARKQVSGTAELPSTSIHSTLSEDISVVPRLNLRQIEFEFVVEVAFESIADIDFNYQDVSKLVHELTQNEFYVEIRQGSSTTLLLFLKTSTTRLIQQFYKFRTRDWLYTISTEHPSRWDKNSAFNLTPAQKLNLIYGILTEPPSDGGIGITPGYGDWKFVSSIFPLHNYTLNREWITRWSTKWVIDNEEIEWIRNNFGEKHALYFAFLQDYFLALIFPAILGTLSFLLNGAYSKLFGILNIAWGVVFLNTWKRREKSFAFEWGVTGSSILETPRPVFKPETVKIDPVTGRRRGYYPKWKRALKQLASSPLAIVATIVVVILEIIAFFLEVLIENLYHGPFKNYLTLLPTAIVLAVIPFAITIYNFFITPLNDWENHETEDSYEISMTQKLFSLTLLTTFFDLFLTAYIYLPFGHLVEPNIIYITEFFGATFGKYIVIPENFSINGHRLQQQMFYLMSTGQLMNFVTEVFVPYIQRRVFHKAKSLTSKEANPYDDDPEELEFLTEVREEAKMPVHSVQPEYQEMVVQFSLIMLFGSAWPLAPLAALINNWFELRGDAVKICVDMRRPIPSRAETIGPWLTNMRLMTWLGSITTSSFIILFGPTYKDFSLLSQKGMPLVNTTPWSVLFSVIIAEHGYFIFAFLTEFLFETFQNVRQIKDKQARYYLRKVILESKMSPVTVTGNLKSWVSYNVQKDPVESAWQTSSNFQLMQRTGSILEKLGREKSFSERAVP</sequence>